<dbReference type="SMART" id="SM00388">
    <property type="entry name" value="HisKA"/>
    <property type="match status" value="1"/>
</dbReference>
<dbReference type="EMBL" id="JSVC01000009">
    <property type="protein sequence ID" value="KIC94968.1"/>
    <property type="molecule type" value="Genomic_DNA"/>
</dbReference>
<dbReference type="Pfam" id="PF00512">
    <property type="entry name" value="HisKA"/>
    <property type="match status" value="1"/>
</dbReference>
<dbReference type="InterPro" id="IPR036097">
    <property type="entry name" value="HisK_dim/P_sf"/>
</dbReference>
<feature type="domain" description="Histidine kinase" evidence="15">
    <location>
        <begin position="240"/>
        <end position="454"/>
    </location>
</feature>
<proteinExistence type="predicted"/>
<keyword evidence="11 14" id="KW-1133">Transmembrane helix</keyword>
<evidence type="ECO:0000256" key="5">
    <source>
        <dbReference type="ARBA" id="ARBA00022553"/>
    </source>
</evidence>
<dbReference type="OrthoDB" id="594725at2"/>
<evidence type="ECO:0000256" key="1">
    <source>
        <dbReference type="ARBA" id="ARBA00000085"/>
    </source>
</evidence>
<evidence type="ECO:0000256" key="3">
    <source>
        <dbReference type="ARBA" id="ARBA00012438"/>
    </source>
</evidence>
<dbReference type="Gene3D" id="6.10.340.10">
    <property type="match status" value="1"/>
</dbReference>
<feature type="transmembrane region" description="Helical" evidence="14">
    <location>
        <begin position="7"/>
        <end position="30"/>
    </location>
</feature>
<accession>A0A0C1LHW1</accession>
<keyword evidence="17" id="KW-1185">Reference proteome</keyword>
<evidence type="ECO:0000256" key="8">
    <source>
        <dbReference type="ARBA" id="ARBA00022741"/>
    </source>
</evidence>
<gene>
    <name evidence="16" type="ORF">OI18_08715</name>
</gene>
<dbReference type="InterPro" id="IPR005467">
    <property type="entry name" value="His_kinase_dom"/>
</dbReference>
<comment type="subcellular location">
    <subcellularLocation>
        <location evidence="2">Cell membrane</location>
        <topology evidence="2">Multi-pass membrane protein</topology>
    </subcellularLocation>
</comment>
<keyword evidence="6" id="KW-0808">Transferase</keyword>
<sequence>MSIRKKILLYFSIAVVLLTGIAFFFVYILFSQYREEEFQQRQKDKITTTLNFLTQAREMDEDLIQTMDKVTIHHLYDEKLLIFNKDKRLIYSSVDDTPIPVSTAILESLSTKHPWIEKKDGLYDVVGVYLNHKSGEYYGISKAFDISGYKKIRYLKYILLLTFFGISAVIGLVSYFLSKKITRSIVDLTGQIKDYDFNNRYIPLSIEDKNDEIHLLARRFNELMKKLNDAFSFQKHAIHHISHELKTPIAILVSNFERIEKETEKETIVQLVKHQKESTRNLSEIINSLLEIAKVESGDNSSQTKFRIDEMLFDLAEELNTLYKDFLFSIEYAPGTEDDSLLTITANPRLLQAALMNLMINCIRYSNNSRAKIIITPSSQNLKIEFLSQGATITESEKEYLFQHFFRGENSKDKPGFGLGLVLIDRIIKLHGGSVSYHNEGSDVNIFTIVLPLN</sequence>
<dbReference type="InterPro" id="IPR003594">
    <property type="entry name" value="HATPase_dom"/>
</dbReference>
<dbReference type="InterPro" id="IPR003661">
    <property type="entry name" value="HisK_dim/P_dom"/>
</dbReference>
<dbReference type="InterPro" id="IPR050398">
    <property type="entry name" value="HssS/ArlS-like"/>
</dbReference>
<reference evidence="16 17" key="1">
    <citation type="submission" date="2014-11" db="EMBL/GenBank/DDBJ databases">
        <title>Genome sequence of Flavihumibacter solisilvae 3-3.</title>
        <authorList>
            <person name="Zhou G."/>
            <person name="Li M."/>
            <person name="Wang G."/>
        </authorList>
    </citation>
    <scope>NUCLEOTIDE SEQUENCE [LARGE SCALE GENOMIC DNA]</scope>
    <source>
        <strain evidence="16 17">3-3</strain>
    </source>
</reference>
<keyword evidence="4" id="KW-1003">Cell membrane</keyword>
<dbReference type="STRING" id="1349421.OI18_08715"/>
<dbReference type="GO" id="GO:0005886">
    <property type="term" value="C:plasma membrane"/>
    <property type="evidence" value="ECO:0007669"/>
    <property type="project" value="UniProtKB-SubCell"/>
</dbReference>
<dbReference type="CDD" id="cd00082">
    <property type="entry name" value="HisKA"/>
    <property type="match status" value="1"/>
</dbReference>
<comment type="caution">
    <text evidence="16">The sequence shown here is derived from an EMBL/GenBank/DDBJ whole genome shotgun (WGS) entry which is preliminary data.</text>
</comment>
<dbReference type="GO" id="GO:0000155">
    <property type="term" value="F:phosphorelay sensor kinase activity"/>
    <property type="evidence" value="ECO:0007669"/>
    <property type="project" value="InterPro"/>
</dbReference>
<dbReference type="EC" id="2.7.13.3" evidence="3"/>
<evidence type="ECO:0000256" key="7">
    <source>
        <dbReference type="ARBA" id="ARBA00022692"/>
    </source>
</evidence>
<evidence type="ECO:0000256" key="11">
    <source>
        <dbReference type="ARBA" id="ARBA00022989"/>
    </source>
</evidence>
<dbReference type="Gene3D" id="1.10.287.130">
    <property type="match status" value="1"/>
</dbReference>
<dbReference type="PANTHER" id="PTHR45528:SF1">
    <property type="entry name" value="SENSOR HISTIDINE KINASE CPXA"/>
    <property type="match status" value="1"/>
</dbReference>
<dbReference type="SUPFAM" id="SSF47384">
    <property type="entry name" value="Homodimeric domain of signal transducing histidine kinase"/>
    <property type="match status" value="1"/>
</dbReference>
<dbReference type="AlphaFoldDB" id="A0A0C1LHW1"/>
<evidence type="ECO:0000313" key="17">
    <source>
        <dbReference type="Proteomes" id="UP000031408"/>
    </source>
</evidence>
<keyword evidence="8" id="KW-0547">Nucleotide-binding</keyword>
<comment type="catalytic activity">
    <reaction evidence="1">
        <text>ATP + protein L-histidine = ADP + protein N-phospho-L-histidine.</text>
        <dbReference type="EC" id="2.7.13.3"/>
    </reaction>
</comment>
<evidence type="ECO:0000259" key="15">
    <source>
        <dbReference type="PROSITE" id="PS50109"/>
    </source>
</evidence>
<dbReference type="InterPro" id="IPR036890">
    <property type="entry name" value="HATPase_C_sf"/>
</dbReference>
<evidence type="ECO:0000256" key="4">
    <source>
        <dbReference type="ARBA" id="ARBA00022475"/>
    </source>
</evidence>
<keyword evidence="13 14" id="KW-0472">Membrane</keyword>
<dbReference type="PRINTS" id="PR00344">
    <property type="entry name" value="BCTRLSENSOR"/>
</dbReference>
<evidence type="ECO:0000256" key="6">
    <source>
        <dbReference type="ARBA" id="ARBA00022679"/>
    </source>
</evidence>
<evidence type="ECO:0000313" key="16">
    <source>
        <dbReference type="EMBL" id="KIC94968.1"/>
    </source>
</evidence>
<dbReference type="Gene3D" id="3.30.565.10">
    <property type="entry name" value="Histidine kinase-like ATPase, C-terminal domain"/>
    <property type="match status" value="1"/>
</dbReference>
<keyword evidence="10" id="KW-0067">ATP-binding</keyword>
<keyword evidence="7 14" id="KW-0812">Transmembrane</keyword>
<name>A0A0C1LHW1_9BACT</name>
<protein>
    <recommendedName>
        <fullName evidence="3">histidine kinase</fullName>
        <ecNumber evidence="3">2.7.13.3</ecNumber>
    </recommendedName>
</protein>
<dbReference type="Pfam" id="PF02518">
    <property type="entry name" value="HATPase_c"/>
    <property type="match status" value="1"/>
</dbReference>
<evidence type="ECO:0000256" key="13">
    <source>
        <dbReference type="ARBA" id="ARBA00023136"/>
    </source>
</evidence>
<evidence type="ECO:0000256" key="9">
    <source>
        <dbReference type="ARBA" id="ARBA00022777"/>
    </source>
</evidence>
<keyword evidence="9 16" id="KW-0418">Kinase</keyword>
<dbReference type="PANTHER" id="PTHR45528">
    <property type="entry name" value="SENSOR HISTIDINE KINASE CPXA"/>
    <property type="match status" value="1"/>
</dbReference>
<dbReference type="SMART" id="SM00387">
    <property type="entry name" value="HATPase_c"/>
    <property type="match status" value="1"/>
</dbReference>
<dbReference type="SUPFAM" id="SSF55874">
    <property type="entry name" value="ATPase domain of HSP90 chaperone/DNA topoisomerase II/histidine kinase"/>
    <property type="match status" value="1"/>
</dbReference>
<keyword evidence="5" id="KW-0597">Phosphoprotein</keyword>
<keyword evidence="12" id="KW-0902">Two-component regulatory system</keyword>
<dbReference type="GO" id="GO:0005524">
    <property type="term" value="F:ATP binding"/>
    <property type="evidence" value="ECO:0007669"/>
    <property type="project" value="UniProtKB-KW"/>
</dbReference>
<evidence type="ECO:0000256" key="10">
    <source>
        <dbReference type="ARBA" id="ARBA00022840"/>
    </source>
</evidence>
<dbReference type="Proteomes" id="UP000031408">
    <property type="component" value="Unassembled WGS sequence"/>
</dbReference>
<feature type="transmembrane region" description="Helical" evidence="14">
    <location>
        <begin position="157"/>
        <end position="177"/>
    </location>
</feature>
<organism evidence="16 17">
    <name type="scientific">Flavihumibacter solisilvae</name>
    <dbReference type="NCBI Taxonomy" id="1349421"/>
    <lineage>
        <taxon>Bacteria</taxon>
        <taxon>Pseudomonadati</taxon>
        <taxon>Bacteroidota</taxon>
        <taxon>Chitinophagia</taxon>
        <taxon>Chitinophagales</taxon>
        <taxon>Chitinophagaceae</taxon>
        <taxon>Flavihumibacter</taxon>
    </lineage>
</organism>
<evidence type="ECO:0000256" key="14">
    <source>
        <dbReference type="SAM" id="Phobius"/>
    </source>
</evidence>
<dbReference type="PROSITE" id="PS50109">
    <property type="entry name" value="HIS_KIN"/>
    <property type="match status" value="1"/>
</dbReference>
<evidence type="ECO:0000256" key="12">
    <source>
        <dbReference type="ARBA" id="ARBA00023012"/>
    </source>
</evidence>
<dbReference type="InterPro" id="IPR004358">
    <property type="entry name" value="Sig_transdc_His_kin-like_C"/>
</dbReference>
<evidence type="ECO:0000256" key="2">
    <source>
        <dbReference type="ARBA" id="ARBA00004651"/>
    </source>
</evidence>
<dbReference type="RefSeq" id="WP_039139050.1">
    <property type="nucleotide sequence ID" value="NZ_JSVC01000009.1"/>
</dbReference>